<comment type="subcellular location">
    <subcellularLocation>
        <location evidence="1">Membrane</location>
    </subcellularLocation>
</comment>
<sequence length="335" mass="37591">MGNCMTPKENISAAEKLVFYVNIYVDGIISVAGIFGNILILLTLKNTPHVSSYTIYIRVLAFVEVIFVAYCLLYTTFRTAAKYTDCMANYLKAEPILVSVALPIAWMLQTSSIWITAMLAVDRRIAVDKPLKSLTFCTSIIAKRVSALTILGCVLFNTPRFAYYSAVSKLETNASYVHIAHLRVNLPGWDASIYYWLYHVGLTFALVFILPLGIIAVCDVYLVKALRKADKFRQLHARESKNKVLKTPVPVSRTIVVNMVVVISKLLICQTPDFLMGIAQAARVDRNAAAYKIFSTLKEMLLIISNETMILHKHIVSSLTLAEYRQLTEKKDGYL</sequence>
<feature type="transmembrane region" description="Helical" evidence="5">
    <location>
        <begin position="55"/>
        <end position="76"/>
    </location>
</feature>
<accession>A0A7I8VR80</accession>
<feature type="transmembrane region" description="Helical" evidence="5">
    <location>
        <begin position="196"/>
        <end position="223"/>
    </location>
</feature>
<evidence type="ECO:0000256" key="4">
    <source>
        <dbReference type="ARBA" id="ARBA00023136"/>
    </source>
</evidence>
<keyword evidence="3 5" id="KW-1133">Transmembrane helix</keyword>
<evidence type="ECO:0000259" key="6">
    <source>
        <dbReference type="PROSITE" id="PS50262"/>
    </source>
</evidence>
<evidence type="ECO:0000256" key="3">
    <source>
        <dbReference type="ARBA" id="ARBA00022989"/>
    </source>
</evidence>
<dbReference type="PANTHER" id="PTHR46641">
    <property type="entry name" value="FMRFAMIDE RECEPTOR-RELATED"/>
    <property type="match status" value="1"/>
</dbReference>
<reference evidence="7 8" key="1">
    <citation type="submission" date="2020-08" db="EMBL/GenBank/DDBJ databases">
        <authorList>
            <person name="Hejnol A."/>
        </authorList>
    </citation>
    <scope>NUCLEOTIDE SEQUENCE [LARGE SCALE GENOMIC DNA]</scope>
</reference>
<feature type="transmembrane region" description="Helical" evidence="5">
    <location>
        <begin position="96"/>
        <end position="121"/>
    </location>
</feature>
<dbReference type="GO" id="GO:0016020">
    <property type="term" value="C:membrane"/>
    <property type="evidence" value="ECO:0007669"/>
    <property type="project" value="UniProtKB-SubCell"/>
</dbReference>
<name>A0A7I8VR80_9ANNE</name>
<feature type="domain" description="G-protein coupled receptors family 1 profile" evidence="6">
    <location>
        <begin position="36"/>
        <end position="316"/>
    </location>
</feature>
<dbReference type="Proteomes" id="UP000549394">
    <property type="component" value="Unassembled WGS sequence"/>
</dbReference>
<proteinExistence type="predicted"/>
<dbReference type="Pfam" id="PF00001">
    <property type="entry name" value="7tm_1"/>
    <property type="match status" value="1"/>
</dbReference>
<dbReference type="GO" id="GO:0004930">
    <property type="term" value="F:G protein-coupled receptor activity"/>
    <property type="evidence" value="ECO:0007669"/>
    <property type="project" value="InterPro"/>
</dbReference>
<protein>
    <submittedName>
        <fullName evidence="7">DgyrCDS6952</fullName>
    </submittedName>
</protein>
<keyword evidence="4 5" id="KW-0472">Membrane</keyword>
<dbReference type="CDD" id="cd14978">
    <property type="entry name" value="7tmA_FMRFamide_R-like"/>
    <property type="match status" value="1"/>
</dbReference>
<evidence type="ECO:0000256" key="2">
    <source>
        <dbReference type="ARBA" id="ARBA00022692"/>
    </source>
</evidence>
<dbReference type="PRINTS" id="PR00237">
    <property type="entry name" value="GPCRRHODOPSN"/>
</dbReference>
<dbReference type="InterPro" id="IPR000276">
    <property type="entry name" value="GPCR_Rhodpsn"/>
</dbReference>
<dbReference type="PANTHER" id="PTHR46641:SF2">
    <property type="entry name" value="FMRFAMIDE RECEPTOR"/>
    <property type="match status" value="1"/>
</dbReference>
<dbReference type="Gene3D" id="1.20.1070.10">
    <property type="entry name" value="Rhodopsin 7-helix transmembrane proteins"/>
    <property type="match status" value="1"/>
</dbReference>
<dbReference type="InterPro" id="IPR017452">
    <property type="entry name" value="GPCR_Rhodpsn_7TM"/>
</dbReference>
<gene>
    <name evidence="7" type="ORF">DGYR_LOCUS6644</name>
</gene>
<feature type="transmembrane region" description="Helical" evidence="5">
    <location>
        <begin position="17"/>
        <end position="43"/>
    </location>
</feature>
<keyword evidence="2 5" id="KW-0812">Transmembrane</keyword>
<organism evidence="7 8">
    <name type="scientific">Dimorphilus gyrociliatus</name>
    <dbReference type="NCBI Taxonomy" id="2664684"/>
    <lineage>
        <taxon>Eukaryota</taxon>
        <taxon>Metazoa</taxon>
        <taxon>Spiralia</taxon>
        <taxon>Lophotrochozoa</taxon>
        <taxon>Annelida</taxon>
        <taxon>Polychaeta</taxon>
        <taxon>Polychaeta incertae sedis</taxon>
        <taxon>Dinophilidae</taxon>
        <taxon>Dimorphilus</taxon>
    </lineage>
</organism>
<keyword evidence="8" id="KW-1185">Reference proteome</keyword>
<evidence type="ECO:0000313" key="7">
    <source>
        <dbReference type="EMBL" id="CAD5118231.1"/>
    </source>
</evidence>
<dbReference type="EMBL" id="CAJFCJ010000008">
    <property type="protein sequence ID" value="CAD5118231.1"/>
    <property type="molecule type" value="Genomic_DNA"/>
</dbReference>
<comment type="caution">
    <text evidence="7">The sequence shown here is derived from an EMBL/GenBank/DDBJ whole genome shotgun (WGS) entry which is preliminary data.</text>
</comment>
<dbReference type="SUPFAM" id="SSF81321">
    <property type="entry name" value="Family A G protein-coupled receptor-like"/>
    <property type="match status" value="1"/>
</dbReference>
<evidence type="ECO:0000256" key="1">
    <source>
        <dbReference type="ARBA" id="ARBA00004370"/>
    </source>
</evidence>
<dbReference type="PROSITE" id="PS50262">
    <property type="entry name" value="G_PROTEIN_RECEP_F1_2"/>
    <property type="match status" value="1"/>
</dbReference>
<dbReference type="AlphaFoldDB" id="A0A7I8VR80"/>
<dbReference type="OrthoDB" id="10011262at2759"/>
<dbReference type="InterPro" id="IPR052954">
    <property type="entry name" value="GPCR-Ligand_Int"/>
</dbReference>
<evidence type="ECO:0000256" key="5">
    <source>
        <dbReference type="SAM" id="Phobius"/>
    </source>
</evidence>
<evidence type="ECO:0000313" key="8">
    <source>
        <dbReference type="Proteomes" id="UP000549394"/>
    </source>
</evidence>